<proteinExistence type="predicted"/>
<dbReference type="Proteomes" id="UP000002630">
    <property type="component" value="Linkage Group LG24"/>
</dbReference>
<feature type="compositionally biased region" description="Low complexity" evidence="1">
    <location>
        <begin position="214"/>
        <end position="228"/>
    </location>
</feature>
<feature type="region of interest" description="Disordered" evidence="1">
    <location>
        <begin position="140"/>
        <end position="338"/>
    </location>
</feature>
<evidence type="ECO:0000313" key="3">
    <source>
        <dbReference type="Proteomes" id="UP000002630"/>
    </source>
</evidence>
<dbReference type="EMBL" id="FN648537">
    <property type="protein sequence ID" value="CBJ32531.1"/>
    <property type="molecule type" value="Genomic_DNA"/>
</dbReference>
<accession>D7FYI9</accession>
<protein>
    <submittedName>
        <fullName evidence="2">Uncharacterized protein</fullName>
    </submittedName>
</protein>
<sequence length="422" mass="43526">MEETRISGDDNPGAGSTAADPSSPFTPYAAGCAPSSRGPGAATDDGEEEIAHLIKKCEWCATTKAKLRQCFMKAHAQVLRSVRVSRDGEHFVCLATGKVFPRKSQDFKKFYMRLKPGTRPSPARPVAGWLCVPGASNVGEETVPARGSGRAPRGPPDDGDGDGDEPSRRAVRPGWVWIQEDDDEDEDGNGGGGGAVAAERAGAGGADENGGEGKAAAAAAAAAAAGAAPSSSTKRKRSSAGGPREEGGAGGGTAAAAAKRRKSRRSGAGVRVSPVGSGGRLGEDSSAGGNGERKAAKPSTAKNRGGVAARVGAPPPGEEEARGSSEGPPSMSDLATKDEVQQALAWKLRACDERESELNGVIARANAALEENDDRRKAAVAESERQLLSIIAQREAKAAYWEKASRDPRPFLFYCGEHDAGR</sequence>
<dbReference type="EMBL" id="FN649749">
    <property type="protein sequence ID" value="CBJ32531.1"/>
    <property type="molecule type" value="Genomic_DNA"/>
</dbReference>
<dbReference type="InParanoid" id="D7FYI9"/>
<evidence type="ECO:0000313" key="2">
    <source>
        <dbReference type="EMBL" id="CBJ32531.1"/>
    </source>
</evidence>
<gene>
    <name evidence="2" type="ORF">Esi_0345_0018</name>
</gene>
<feature type="compositionally biased region" description="Acidic residues" evidence="1">
    <location>
        <begin position="179"/>
        <end position="188"/>
    </location>
</feature>
<reference evidence="2 3" key="1">
    <citation type="journal article" date="2010" name="Nature">
        <title>The Ectocarpus genome and the independent evolution of multicellularity in brown algae.</title>
        <authorList>
            <person name="Cock J.M."/>
            <person name="Sterck L."/>
            <person name="Rouze P."/>
            <person name="Scornet D."/>
            <person name="Allen A.E."/>
            <person name="Amoutzias G."/>
            <person name="Anthouard V."/>
            <person name="Artiguenave F."/>
            <person name="Aury J.M."/>
            <person name="Badger J.H."/>
            <person name="Beszteri B."/>
            <person name="Billiau K."/>
            <person name="Bonnet E."/>
            <person name="Bothwell J.H."/>
            <person name="Bowler C."/>
            <person name="Boyen C."/>
            <person name="Brownlee C."/>
            <person name="Carrano C.J."/>
            <person name="Charrier B."/>
            <person name="Cho G.Y."/>
            <person name="Coelho S.M."/>
            <person name="Collen J."/>
            <person name="Corre E."/>
            <person name="Da Silva C."/>
            <person name="Delage L."/>
            <person name="Delaroque N."/>
            <person name="Dittami S.M."/>
            <person name="Doulbeau S."/>
            <person name="Elias M."/>
            <person name="Farnham G."/>
            <person name="Gachon C.M."/>
            <person name="Gschloessl B."/>
            <person name="Heesch S."/>
            <person name="Jabbari K."/>
            <person name="Jubin C."/>
            <person name="Kawai H."/>
            <person name="Kimura K."/>
            <person name="Kloareg B."/>
            <person name="Kupper F.C."/>
            <person name="Lang D."/>
            <person name="Le Bail A."/>
            <person name="Leblanc C."/>
            <person name="Lerouge P."/>
            <person name="Lohr M."/>
            <person name="Lopez P.J."/>
            <person name="Martens C."/>
            <person name="Maumus F."/>
            <person name="Michel G."/>
            <person name="Miranda-Saavedra D."/>
            <person name="Morales J."/>
            <person name="Moreau H."/>
            <person name="Motomura T."/>
            <person name="Nagasato C."/>
            <person name="Napoli C.A."/>
            <person name="Nelson D.R."/>
            <person name="Nyvall-Collen P."/>
            <person name="Peters A.F."/>
            <person name="Pommier C."/>
            <person name="Potin P."/>
            <person name="Poulain J."/>
            <person name="Quesneville H."/>
            <person name="Read B."/>
            <person name="Rensing S.A."/>
            <person name="Ritter A."/>
            <person name="Rousvoal S."/>
            <person name="Samanta M."/>
            <person name="Samson G."/>
            <person name="Schroeder D.C."/>
            <person name="Segurens B."/>
            <person name="Strittmatter M."/>
            <person name="Tonon T."/>
            <person name="Tregear J.W."/>
            <person name="Valentin K."/>
            <person name="von Dassow P."/>
            <person name="Yamagishi T."/>
            <person name="Van de Peer Y."/>
            <person name="Wincker P."/>
        </authorList>
    </citation>
    <scope>NUCLEOTIDE SEQUENCE [LARGE SCALE GENOMIC DNA]</scope>
    <source>
        <strain evidence="3">Ec32 / CCAP1310/4</strain>
    </source>
</reference>
<dbReference type="AlphaFoldDB" id="D7FYI9"/>
<keyword evidence="3" id="KW-1185">Reference proteome</keyword>
<feature type="compositionally biased region" description="Low complexity" evidence="1">
    <location>
        <begin position="266"/>
        <end position="275"/>
    </location>
</feature>
<dbReference type="OrthoDB" id="10602989at2759"/>
<name>D7FYI9_ECTSI</name>
<feature type="region of interest" description="Disordered" evidence="1">
    <location>
        <begin position="1"/>
        <end position="46"/>
    </location>
</feature>
<organism evidence="2 3">
    <name type="scientific">Ectocarpus siliculosus</name>
    <name type="common">Brown alga</name>
    <name type="synonym">Conferva siliculosa</name>
    <dbReference type="NCBI Taxonomy" id="2880"/>
    <lineage>
        <taxon>Eukaryota</taxon>
        <taxon>Sar</taxon>
        <taxon>Stramenopiles</taxon>
        <taxon>Ochrophyta</taxon>
        <taxon>PX clade</taxon>
        <taxon>Phaeophyceae</taxon>
        <taxon>Ectocarpales</taxon>
        <taxon>Ectocarpaceae</taxon>
        <taxon>Ectocarpus</taxon>
    </lineage>
</organism>
<evidence type="ECO:0000256" key="1">
    <source>
        <dbReference type="SAM" id="MobiDB-lite"/>
    </source>
</evidence>